<proteinExistence type="predicted"/>
<dbReference type="AlphaFoldDB" id="A0AA38IZU9"/>
<dbReference type="EMBL" id="JALNTZ010000001">
    <property type="protein sequence ID" value="KAJ3664773.1"/>
    <property type="molecule type" value="Genomic_DNA"/>
</dbReference>
<evidence type="ECO:0000313" key="1">
    <source>
        <dbReference type="EMBL" id="KAJ3664773.1"/>
    </source>
</evidence>
<reference evidence="1" key="1">
    <citation type="journal article" date="2023" name="G3 (Bethesda)">
        <title>Whole genome assemblies of Zophobas morio and Tenebrio molitor.</title>
        <authorList>
            <person name="Kaur S."/>
            <person name="Stinson S.A."/>
            <person name="diCenzo G.C."/>
        </authorList>
    </citation>
    <scope>NUCLEOTIDE SEQUENCE</scope>
    <source>
        <strain evidence="1">QUZm001</strain>
    </source>
</reference>
<comment type="caution">
    <text evidence="1">The sequence shown here is derived from an EMBL/GenBank/DDBJ whole genome shotgun (WGS) entry which is preliminary data.</text>
</comment>
<organism evidence="1 2">
    <name type="scientific">Zophobas morio</name>
    <dbReference type="NCBI Taxonomy" id="2755281"/>
    <lineage>
        <taxon>Eukaryota</taxon>
        <taxon>Metazoa</taxon>
        <taxon>Ecdysozoa</taxon>
        <taxon>Arthropoda</taxon>
        <taxon>Hexapoda</taxon>
        <taxon>Insecta</taxon>
        <taxon>Pterygota</taxon>
        <taxon>Neoptera</taxon>
        <taxon>Endopterygota</taxon>
        <taxon>Coleoptera</taxon>
        <taxon>Polyphaga</taxon>
        <taxon>Cucujiformia</taxon>
        <taxon>Tenebrionidae</taxon>
        <taxon>Zophobas</taxon>
    </lineage>
</organism>
<keyword evidence="2" id="KW-1185">Reference proteome</keyword>
<dbReference type="Proteomes" id="UP001168821">
    <property type="component" value="Unassembled WGS sequence"/>
</dbReference>
<name>A0AA38IZU9_9CUCU</name>
<gene>
    <name evidence="1" type="ORF">Zmor_000316</name>
</gene>
<sequence length="96" mass="10698">MNQLVGCHSIPSSLAVIYQTRYGYFNGGYLRCAPNYPPPAELCPSWGRFTQNLHVNEGRGRLSTRNDCTLTITKVGKRRRSWACGALAVPETDTHV</sequence>
<accession>A0AA38IZU9</accession>
<evidence type="ECO:0000313" key="2">
    <source>
        <dbReference type="Proteomes" id="UP001168821"/>
    </source>
</evidence>
<protein>
    <submittedName>
        <fullName evidence="1">Uncharacterized protein</fullName>
    </submittedName>
</protein>